<keyword evidence="5" id="KW-1185">Reference proteome</keyword>
<dbReference type="InterPro" id="IPR001119">
    <property type="entry name" value="SLH_dom"/>
</dbReference>
<dbReference type="Pfam" id="PF13472">
    <property type="entry name" value="Lipase_GDSL_2"/>
    <property type="match status" value="1"/>
</dbReference>
<dbReference type="PANTHER" id="PTHR43308:SF5">
    <property type="entry name" value="S-LAYER PROTEIN _ PEPTIDOGLYCAN ENDO-BETA-N-ACETYLGLUCOSAMINIDASE"/>
    <property type="match status" value="1"/>
</dbReference>
<dbReference type="InterPro" id="IPR036514">
    <property type="entry name" value="SGNH_hydro_sf"/>
</dbReference>
<feature type="domain" description="SLH" evidence="3">
    <location>
        <begin position="320"/>
        <end position="374"/>
    </location>
</feature>
<dbReference type="RefSeq" id="WP_150442317.1">
    <property type="nucleotide sequence ID" value="NZ_VYKL01000041.1"/>
</dbReference>
<dbReference type="OrthoDB" id="1815486at2"/>
<organism evidence="4 5">
    <name type="scientific">Niallia endozanthoxylica</name>
    <dbReference type="NCBI Taxonomy" id="2036016"/>
    <lineage>
        <taxon>Bacteria</taxon>
        <taxon>Bacillati</taxon>
        <taxon>Bacillota</taxon>
        <taxon>Bacilli</taxon>
        <taxon>Bacillales</taxon>
        <taxon>Bacillaceae</taxon>
        <taxon>Niallia</taxon>
    </lineage>
</organism>
<evidence type="ECO:0000256" key="1">
    <source>
        <dbReference type="ARBA" id="ARBA00022729"/>
    </source>
</evidence>
<comment type="caution">
    <text evidence="4">The sequence shown here is derived from an EMBL/GenBank/DDBJ whole genome shotgun (WGS) entry which is preliminary data.</text>
</comment>
<evidence type="ECO:0000313" key="4">
    <source>
        <dbReference type="EMBL" id="KAA9015487.1"/>
    </source>
</evidence>
<protein>
    <recommendedName>
        <fullName evidence="3">SLH domain-containing protein</fullName>
    </recommendedName>
</protein>
<proteinExistence type="predicted"/>
<gene>
    <name evidence="4" type="ORF">F4V44_22805</name>
</gene>
<feature type="domain" description="SLH" evidence="3">
    <location>
        <begin position="375"/>
        <end position="433"/>
    </location>
</feature>
<keyword evidence="1 2" id="KW-0732">Signal</keyword>
<dbReference type="Gene3D" id="3.40.50.1110">
    <property type="entry name" value="SGNH hydrolase"/>
    <property type="match status" value="1"/>
</dbReference>
<dbReference type="InterPro" id="IPR051465">
    <property type="entry name" value="Cell_Envelope_Struct_Comp"/>
</dbReference>
<feature type="signal peptide" evidence="2">
    <location>
        <begin position="1"/>
        <end position="25"/>
    </location>
</feature>
<reference evidence="4 5" key="1">
    <citation type="submission" date="2019-09" db="EMBL/GenBank/DDBJ databases">
        <title>Whole genome sequences of isolates from the Mars Exploration Rovers.</title>
        <authorList>
            <person name="Seuylemezian A."/>
            <person name="Vaishampayan P."/>
        </authorList>
    </citation>
    <scope>NUCLEOTIDE SEQUENCE [LARGE SCALE GENOMIC DNA]</scope>
    <source>
        <strain evidence="4 5">MER_TA_151</strain>
    </source>
</reference>
<evidence type="ECO:0000256" key="2">
    <source>
        <dbReference type="SAM" id="SignalP"/>
    </source>
</evidence>
<feature type="domain" description="SLH" evidence="3">
    <location>
        <begin position="256"/>
        <end position="319"/>
    </location>
</feature>
<dbReference type="AlphaFoldDB" id="A0A5J5H5F3"/>
<dbReference type="PROSITE" id="PS51272">
    <property type="entry name" value="SLH"/>
    <property type="match status" value="3"/>
</dbReference>
<dbReference type="PANTHER" id="PTHR43308">
    <property type="entry name" value="OUTER MEMBRANE PROTEIN ALPHA-RELATED"/>
    <property type="match status" value="1"/>
</dbReference>
<dbReference type="Proteomes" id="UP000326671">
    <property type="component" value="Unassembled WGS sequence"/>
</dbReference>
<name>A0A5J5H5F3_9BACI</name>
<dbReference type="InterPro" id="IPR013830">
    <property type="entry name" value="SGNH_hydro"/>
</dbReference>
<accession>A0A5J5H5F3</accession>
<dbReference type="EMBL" id="VYKL01000041">
    <property type="protein sequence ID" value="KAA9015487.1"/>
    <property type="molecule type" value="Genomic_DNA"/>
</dbReference>
<dbReference type="Pfam" id="PF00395">
    <property type="entry name" value="SLH"/>
    <property type="match status" value="3"/>
</dbReference>
<evidence type="ECO:0000259" key="3">
    <source>
        <dbReference type="PROSITE" id="PS51272"/>
    </source>
</evidence>
<sequence>MKKKRFKIGLSVVMAFSLLAAPAVSAESADTKKVDYLALGDSLAAGMYYDKSIGKGYTDYIGSQLNKIGVLSSFNKQFSVSGYTTTNVLNDIQNNVEKNGVPIQTAIKEAEIITFDAGANDLLSLIEINREKIEESTIDQEKVIAGMTTVGQNLTAIFTKIRELNPNAEIYVMGYYNPFPILPSPYREQILPMLDTLNKIIADTGKPFGATYVPTADSIAKNAFGYLPRFLELEIHPNQAGYLALANDFWKAINVKKEANFNDSIPEAAKEEINYLVEKGIIAGYVNGSFGANDLITRVQSAIMLNRAIVYSDDQAPNPNYADVTESTFGYDVIAKMTQEGVFAGNNQSFNPGNTLTRAEMAKVLVQAFKLTGTGNKGFNDVASDYWAASYISILAENGITVGYNDGSFKPNEPITRAEFSIMLSRSLNDSLK</sequence>
<evidence type="ECO:0000313" key="5">
    <source>
        <dbReference type="Proteomes" id="UP000326671"/>
    </source>
</evidence>
<dbReference type="SUPFAM" id="SSF52266">
    <property type="entry name" value="SGNH hydrolase"/>
    <property type="match status" value="1"/>
</dbReference>
<feature type="chain" id="PRO_5038535141" description="SLH domain-containing protein" evidence="2">
    <location>
        <begin position="26"/>
        <end position="433"/>
    </location>
</feature>